<accession>A0A7R8H7H0</accession>
<evidence type="ECO:0000313" key="3">
    <source>
        <dbReference type="Proteomes" id="UP000675881"/>
    </source>
</evidence>
<dbReference type="AlphaFoldDB" id="A0A7R8H7H0"/>
<dbReference type="Proteomes" id="UP000675881">
    <property type="component" value="Chromosome 4"/>
</dbReference>
<dbReference type="Gene3D" id="3.50.4.10">
    <property type="entry name" value="Hepatocyte Growth Factor"/>
    <property type="match status" value="1"/>
</dbReference>
<dbReference type="EMBL" id="HG994583">
    <property type="protein sequence ID" value="CAF2909865.1"/>
    <property type="molecule type" value="Genomic_DNA"/>
</dbReference>
<reference evidence="2" key="1">
    <citation type="submission" date="2021-02" db="EMBL/GenBank/DDBJ databases">
        <authorList>
            <person name="Bekaert M."/>
        </authorList>
    </citation>
    <scope>NUCLEOTIDE SEQUENCE</scope>
    <source>
        <strain evidence="2">IoA-00</strain>
    </source>
</reference>
<evidence type="ECO:0000313" key="2">
    <source>
        <dbReference type="EMBL" id="CAF2909865.1"/>
    </source>
</evidence>
<gene>
    <name evidence="2" type="ORF">LSAA_9031</name>
</gene>
<dbReference type="InterPro" id="IPR003609">
    <property type="entry name" value="Pan_app"/>
</dbReference>
<evidence type="ECO:0000259" key="1">
    <source>
        <dbReference type="Pfam" id="PF00024"/>
    </source>
</evidence>
<proteinExistence type="predicted"/>
<protein>
    <submittedName>
        <fullName evidence="2">(salmon louse) hypothetical protein</fullName>
    </submittedName>
</protein>
<name>A0A7R8H7H0_LEPSM</name>
<feature type="domain" description="Apple" evidence="1">
    <location>
        <begin position="61"/>
        <end position="102"/>
    </location>
</feature>
<dbReference type="Pfam" id="PF00024">
    <property type="entry name" value="PAN_1"/>
    <property type="match status" value="1"/>
</dbReference>
<sequence length="128" mass="14791">MTLMVCAILCQDSTNCLAFNYKMNECALIDKYSIHENCTNMIYIREPCVYWDHNTIEDPSKQEKPMTLEDCILECRYNTNCNHVVLYPGNNICYIKDKTESLFEDNDVITAVQCLGVLKKFGNIIKLS</sequence>
<keyword evidence="3" id="KW-1185">Reference proteome</keyword>
<organism evidence="2 3">
    <name type="scientific">Lepeophtheirus salmonis</name>
    <name type="common">Salmon louse</name>
    <name type="synonym">Caligus salmonis</name>
    <dbReference type="NCBI Taxonomy" id="72036"/>
    <lineage>
        <taxon>Eukaryota</taxon>
        <taxon>Metazoa</taxon>
        <taxon>Ecdysozoa</taxon>
        <taxon>Arthropoda</taxon>
        <taxon>Crustacea</taxon>
        <taxon>Multicrustacea</taxon>
        <taxon>Hexanauplia</taxon>
        <taxon>Copepoda</taxon>
        <taxon>Siphonostomatoida</taxon>
        <taxon>Caligidae</taxon>
        <taxon>Lepeophtheirus</taxon>
    </lineage>
</organism>